<comment type="caution">
    <text evidence="2">The sequence shown here is derived from an EMBL/GenBank/DDBJ whole genome shotgun (WGS) entry which is preliminary data.</text>
</comment>
<feature type="region of interest" description="Disordered" evidence="1">
    <location>
        <begin position="1"/>
        <end position="38"/>
    </location>
</feature>
<evidence type="ECO:0000256" key="1">
    <source>
        <dbReference type="SAM" id="MobiDB-lite"/>
    </source>
</evidence>
<evidence type="ECO:0000313" key="3">
    <source>
        <dbReference type="Proteomes" id="UP001222027"/>
    </source>
</evidence>
<dbReference type="EMBL" id="JAQQAF010000004">
    <property type="protein sequence ID" value="KAJ8493000.1"/>
    <property type="molecule type" value="Genomic_DNA"/>
</dbReference>
<proteinExistence type="predicted"/>
<dbReference type="Proteomes" id="UP001222027">
    <property type="component" value="Unassembled WGS sequence"/>
</dbReference>
<dbReference type="AlphaFoldDB" id="A0AAV8RBA7"/>
<gene>
    <name evidence="2" type="ORF">OPV22_014721</name>
</gene>
<protein>
    <submittedName>
        <fullName evidence="2">Uncharacterized protein</fullName>
    </submittedName>
</protein>
<feature type="region of interest" description="Disordered" evidence="1">
    <location>
        <begin position="90"/>
        <end position="109"/>
    </location>
</feature>
<reference evidence="2 3" key="1">
    <citation type="submission" date="2022-12" db="EMBL/GenBank/DDBJ databases">
        <title>Chromosome-scale assembly of the Ensete ventricosum genome.</title>
        <authorList>
            <person name="Dussert Y."/>
            <person name="Stocks J."/>
            <person name="Wendawek A."/>
            <person name="Woldeyes F."/>
            <person name="Nichols R.A."/>
            <person name="Borrell J.S."/>
        </authorList>
    </citation>
    <scope>NUCLEOTIDE SEQUENCE [LARGE SCALE GENOMIC DNA]</scope>
    <source>
        <strain evidence="3">cv. Maze</strain>
        <tissue evidence="2">Seeds</tissue>
    </source>
</reference>
<sequence length="153" mass="16807">MSIALTQLTSEDKKSNLSMRHTKIGTDGSQRELSSSNVTPRLGASACVLEQLPSQQRMLCRPAQKTKTGSSRTPMEEPWKLTNKIISATKAGGEEDAESVEGEETGVRGRLAEPQHVGIAALHPEAPHPLKRKHGVLEEGVQNRQFDYSRYIC</sequence>
<evidence type="ECO:0000313" key="2">
    <source>
        <dbReference type="EMBL" id="KAJ8493000.1"/>
    </source>
</evidence>
<feature type="region of interest" description="Disordered" evidence="1">
    <location>
        <begin position="58"/>
        <end position="78"/>
    </location>
</feature>
<feature type="compositionally biased region" description="Acidic residues" evidence="1">
    <location>
        <begin position="94"/>
        <end position="104"/>
    </location>
</feature>
<organism evidence="2 3">
    <name type="scientific">Ensete ventricosum</name>
    <name type="common">Abyssinian banana</name>
    <name type="synonym">Musa ensete</name>
    <dbReference type="NCBI Taxonomy" id="4639"/>
    <lineage>
        <taxon>Eukaryota</taxon>
        <taxon>Viridiplantae</taxon>
        <taxon>Streptophyta</taxon>
        <taxon>Embryophyta</taxon>
        <taxon>Tracheophyta</taxon>
        <taxon>Spermatophyta</taxon>
        <taxon>Magnoliopsida</taxon>
        <taxon>Liliopsida</taxon>
        <taxon>Zingiberales</taxon>
        <taxon>Musaceae</taxon>
        <taxon>Ensete</taxon>
    </lineage>
</organism>
<keyword evidence="3" id="KW-1185">Reference proteome</keyword>
<feature type="compositionally biased region" description="Polar residues" evidence="1">
    <location>
        <begin position="27"/>
        <end position="38"/>
    </location>
</feature>
<accession>A0AAV8RBA7</accession>
<name>A0AAV8RBA7_ENSVE</name>